<dbReference type="AlphaFoldDB" id="A0AA42CHL0"/>
<reference evidence="1" key="1">
    <citation type="submission" date="2022-05" db="EMBL/GenBank/DDBJ databases">
        <authorList>
            <person name="Pankratov T."/>
        </authorList>
    </citation>
    <scope>NUCLEOTIDE SEQUENCE</scope>
    <source>
        <strain evidence="1">BP6-180914</strain>
    </source>
</reference>
<comment type="caution">
    <text evidence="1">The sequence shown here is derived from an EMBL/GenBank/DDBJ whole genome shotgun (WGS) entry which is preliminary data.</text>
</comment>
<accession>A0AA42CHL0</accession>
<organism evidence="1 2">
    <name type="scientific">Lichenifustis flavocetrariae</name>
    <dbReference type="NCBI Taxonomy" id="2949735"/>
    <lineage>
        <taxon>Bacteria</taxon>
        <taxon>Pseudomonadati</taxon>
        <taxon>Pseudomonadota</taxon>
        <taxon>Alphaproteobacteria</taxon>
        <taxon>Hyphomicrobiales</taxon>
        <taxon>Lichenihabitantaceae</taxon>
        <taxon>Lichenifustis</taxon>
    </lineage>
</organism>
<keyword evidence="2" id="KW-1185">Reference proteome</keyword>
<dbReference type="SUPFAM" id="SSF53850">
    <property type="entry name" value="Periplasmic binding protein-like II"/>
    <property type="match status" value="1"/>
</dbReference>
<dbReference type="Proteomes" id="UP001165667">
    <property type="component" value="Unassembled WGS sequence"/>
</dbReference>
<dbReference type="RefSeq" id="WP_282584016.1">
    <property type="nucleotide sequence ID" value="NZ_JAMOIM010000003.1"/>
</dbReference>
<dbReference type="EMBL" id="JAMOIM010000003">
    <property type="protein sequence ID" value="MCW6507653.1"/>
    <property type="molecule type" value="Genomic_DNA"/>
</dbReference>
<sequence length="265" mass="28319">MVKTVSWPMYAVDQAAVEAFWGVLRRRLEAAGLDGVPHALAVPTDLLAHWRRPDLLLSQTCGYPFVTALSGAVRYVATPRFRAPGCDGPLYRSAIVVRVEEPLTDLVELAGRRVAYNSTDSHSGYNSLRARVAPLAVKGRFFAAGIATGAHRNSLAAVRSNRADVAAIDAVTLSLIARAFPDEVAGLKVIAYTDPAPGLPFITAPEMPETDVAKLRQALAQACDPSEETAGNLLLDGIEILPPGAYDVIGAMQARAFALDYPQLI</sequence>
<protein>
    <submittedName>
        <fullName evidence="1">PhnD/SsuA/transferrin family substrate-binding protein</fullName>
    </submittedName>
</protein>
<dbReference type="Gene3D" id="3.40.190.10">
    <property type="entry name" value="Periplasmic binding protein-like II"/>
    <property type="match status" value="1"/>
</dbReference>
<proteinExistence type="predicted"/>
<dbReference type="PANTHER" id="PTHR35841:SF1">
    <property type="entry name" value="PHOSPHONATES-BINDING PERIPLASMIC PROTEIN"/>
    <property type="match status" value="1"/>
</dbReference>
<dbReference type="PANTHER" id="PTHR35841">
    <property type="entry name" value="PHOSPHONATES-BINDING PERIPLASMIC PROTEIN"/>
    <property type="match status" value="1"/>
</dbReference>
<dbReference type="Pfam" id="PF12974">
    <property type="entry name" value="Phosphonate-bd"/>
    <property type="match status" value="1"/>
</dbReference>
<gene>
    <name evidence="1" type="ORF">M8523_06410</name>
</gene>
<evidence type="ECO:0000313" key="1">
    <source>
        <dbReference type="EMBL" id="MCW6507653.1"/>
    </source>
</evidence>
<evidence type="ECO:0000313" key="2">
    <source>
        <dbReference type="Proteomes" id="UP001165667"/>
    </source>
</evidence>
<name>A0AA42CHL0_9HYPH</name>